<name>A0A1K0IGE3_CUPNE</name>
<dbReference type="EMBL" id="FMSH01000188">
    <property type="protein sequence ID" value="SCU76019.1"/>
    <property type="molecule type" value="Genomic_DNA"/>
</dbReference>
<organism evidence="1">
    <name type="scientific">Cupriavidus necator</name>
    <name type="common">Alcaligenes eutrophus</name>
    <name type="synonym">Ralstonia eutropha</name>
    <dbReference type="NCBI Taxonomy" id="106590"/>
    <lineage>
        <taxon>Bacteria</taxon>
        <taxon>Pseudomonadati</taxon>
        <taxon>Pseudomonadota</taxon>
        <taxon>Betaproteobacteria</taxon>
        <taxon>Burkholderiales</taxon>
        <taxon>Burkholderiaceae</taxon>
        <taxon>Cupriavidus</taxon>
    </lineage>
</organism>
<evidence type="ECO:0000313" key="1">
    <source>
        <dbReference type="EMBL" id="SCU76019.1"/>
    </source>
</evidence>
<dbReference type="AlphaFoldDB" id="A0A1K0IGE3"/>
<sequence>MPERAGRVWAVRNGCDGVPSLPLAADERCRNFVRDHADVNCWPAQLPCPYNGGLNP</sequence>
<proteinExistence type="predicted"/>
<reference evidence="1" key="1">
    <citation type="submission" date="2016-09" db="EMBL/GenBank/DDBJ databases">
        <authorList>
            <person name="Capua I."/>
            <person name="De Benedictis P."/>
            <person name="Joannis T."/>
            <person name="Lombin L.H."/>
            <person name="Cattoli G."/>
        </authorList>
    </citation>
    <scope>NUCLEOTIDE SEQUENCE</scope>
    <source>
        <strain evidence="1">B9</strain>
    </source>
</reference>
<accession>A0A1K0IGE3</accession>
<gene>
    <name evidence="1" type="ORF">CNECB9_2680003</name>
</gene>
<protein>
    <submittedName>
        <fullName evidence="1">Uncharacterized protein</fullName>
    </submittedName>
</protein>